<reference evidence="9 10" key="1">
    <citation type="journal article" date="2020" name="Cell">
        <title>Large-Scale Comparative Analyses of Tick Genomes Elucidate Their Genetic Diversity and Vector Capacities.</title>
        <authorList>
            <consortium name="Tick Genome and Microbiome Consortium (TIGMIC)"/>
            <person name="Jia N."/>
            <person name="Wang J."/>
            <person name="Shi W."/>
            <person name="Du L."/>
            <person name="Sun Y."/>
            <person name="Zhan W."/>
            <person name="Jiang J.F."/>
            <person name="Wang Q."/>
            <person name="Zhang B."/>
            <person name="Ji P."/>
            <person name="Bell-Sakyi L."/>
            <person name="Cui X.M."/>
            <person name="Yuan T.T."/>
            <person name="Jiang B.G."/>
            <person name="Yang W.F."/>
            <person name="Lam T.T."/>
            <person name="Chang Q.C."/>
            <person name="Ding S.J."/>
            <person name="Wang X.J."/>
            <person name="Zhu J.G."/>
            <person name="Ruan X.D."/>
            <person name="Zhao L."/>
            <person name="Wei J.T."/>
            <person name="Ye R.Z."/>
            <person name="Que T.C."/>
            <person name="Du C.H."/>
            <person name="Zhou Y.H."/>
            <person name="Cheng J.X."/>
            <person name="Dai P.F."/>
            <person name="Guo W.B."/>
            <person name="Han X.H."/>
            <person name="Huang E.J."/>
            <person name="Li L.F."/>
            <person name="Wei W."/>
            <person name="Gao Y.C."/>
            <person name="Liu J.Z."/>
            <person name="Shao H.Z."/>
            <person name="Wang X."/>
            <person name="Wang C.C."/>
            <person name="Yang T.C."/>
            <person name="Huo Q.B."/>
            <person name="Li W."/>
            <person name="Chen H.Y."/>
            <person name="Chen S.E."/>
            <person name="Zhou L.G."/>
            <person name="Ni X.B."/>
            <person name="Tian J.H."/>
            <person name="Sheng Y."/>
            <person name="Liu T."/>
            <person name="Pan Y.S."/>
            <person name="Xia L.Y."/>
            <person name="Li J."/>
            <person name="Zhao F."/>
            <person name="Cao W.C."/>
        </authorList>
    </citation>
    <scope>NUCLEOTIDE SEQUENCE [LARGE SCALE GENOMIC DNA]</scope>
    <source>
        <strain evidence="9">HaeL-2018</strain>
    </source>
</reference>
<proteinExistence type="predicted"/>
<feature type="domain" description="ABC transporter" evidence="8">
    <location>
        <begin position="428"/>
        <end position="653"/>
    </location>
</feature>
<dbReference type="OrthoDB" id="6512899at2759"/>
<comment type="subcellular location">
    <subcellularLocation>
        <location evidence="1">Membrane</location>
        <topology evidence="1">Multi-pass membrane protein</topology>
    </subcellularLocation>
</comment>
<dbReference type="PANTHER" id="PTHR19229">
    <property type="entry name" value="ATP-BINDING CASSETTE TRANSPORTER SUBFAMILY A ABCA"/>
    <property type="match status" value="1"/>
</dbReference>
<dbReference type="InterPro" id="IPR026082">
    <property type="entry name" value="ABCA"/>
</dbReference>
<comment type="caution">
    <text evidence="9">The sequence shown here is derived from an EMBL/GenBank/DDBJ whole genome shotgun (WGS) entry which is preliminary data.</text>
</comment>
<keyword evidence="3" id="KW-0547">Nucleotide-binding</keyword>
<keyword evidence="5 7" id="KW-1133">Transmembrane helix</keyword>
<dbReference type="AlphaFoldDB" id="A0A9J6GDN2"/>
<sequence>MVDAPLCIAEVYTIASSCQVFVGWRRSRHACPGKKDVVTAWHSAYSPHSAVVSLAAATRAFLPGWKVRVVNHPLPREHPSPEPDPEIVLATRVICGVFIPVGLAFLASTYVLFPIQERVQNVKLLQLLAGASAFTFWITAFAVDLALHAVCSLVLLMPFGLLDWHRLYSDPSTLAAVYMMMLCYGWASIPVAYMTSLVCNQPSTGYVAIASVSIMAGMVLNTSMSLLYLLPTLTGRWDNGTQETPYLDAALWVFRGIPSFALTWGISNCLQIAQERVMCKYMSTFDRLLFCENFGLERIPDHLNRFIECCPAFVANSLVLNFGAEKCRDCLLSKGCLTWEKMSGGRDVLLMLFVGLALLSLVTALDSGLGYVARTRLRSRVMPSEHGGVSEERTRVRRLISDGRIEQARPASSLADRFADTSDINAALLVSNLSKSYGTMEAVHGLSFALRRHECFGLLGMNGAGKTTTFRMLTGDLMPTAGNAFIGDADLYQARIGYCPQADVALDLLTGREMLALFARLRGIREQSVPDVIHQTLEFVDMAQYADFAVGTYSGGTRRKLSLAVAFVGNPHVVLLDEPTAAVDPPARRRIWNILIAAKQHLELAILLSSHCMRECEALCSRVGILSEGRFACLGSTQKLKENIGHGATVLARSTSPNPAVLKAAMEARFPGSRLRRSQAGSLLRFHVPAQPWHELFTGMEELRAEHLIHEYLVSDVSLTEVFLHYTRRSRRCAVDSVQSPSLASPSDSSPHEV</sequence>
<name>A0A9J6GDN2_HAELO</name>
<evidence type="ECO:0000256" key="4">
    <source>
        <dbReference type="ARBA" id="ARBA00022840"/>
    </source>
</evidence>
<dbReference type="GO" id="GO:0016887">
    <property type="term" value="F:ATP hydrolysis activity"/>
    <property type="evidence" value="ECO:0007669"/>
    <property type="project" value="InterPro"/>
</dbReference>
<dbReference type="InterPro" id="IPR027417">
    <property type="entry name" value="P-loop_NTPase"/>
</dbReference>
<dbReference type="InterPro" id="IPR003439">
    <property type="entry name" value="ABC_transporter-like_ATP-bd"/>
</dbReference>
<feature type="transmembrane region" description="Helical" evidence="7">
    <location>
        <begin position="206"/>
        <end position="230"/>
    </location>
</feature>
<gene>
    <name evidence="9" type="ORF">HPB48_004956</name>
</gene>
<dbReference type="Proteomes" id="UP000821853">
    <property type="component" value="Chromosome 4"/>
</dbReference>
<dbReference type="GO" id="GO:0005319">
    <property type="term" value="F:lipid transporter activity"/>
    <property type="evidence" value="ECO:0007669"/>
    <property type="project" value="TreeGrafter"/>
</dbReference>
<dbReference type="PANTHER" id="PTHR19229:SF250">
    <property type="entry name" value="ABC TRANSPORTER DOMAIN-CONTAINING PROTEIN-RELATED"/>
    <property type="match status" value="1"/>
</dbReference>
<dbReference type="SUPFAM" id="SSF52540">
    <property type="entry name" value="P-loop containing nucleoside triphosphate hydrolases"/>
    <property type="match status" value="1"/>
</dbReference>
<feature type="transmembrane region" description="Helical" evidence="7">
    <location>
        <begin position="250"/>
        <end position="273"/>
    </location>
</feature>
<dbReference type="SMART" id="SM00382">
    <property type="entry name" value="AAA"/>
    <property type="match status" value="1"/>
</dbReference>
<dbReference type="CDD" id="cd03263">
    <property type="entry name" value="ABC_subfamily_A"/>
    <property type="match status" value="1"/>
</dbReference>
<dbReference type="InterPro" id="IPR003593">
    <property type="entry name" value="AAA+_ATPase"/>
</dbReference>
<dbReference type="Gene3D" id="3.40.50.300">
    <property type="entry name" value="P-loop containing nucleotide triphosphate hydrolases"/>
    <property type="match status" value="1"/>
</dbReference>
<dbReference type="Pfam" id="PF00005">
    <property type="entry name" value="ABC_tran"/>
    <property type="match status" value="1"/>
</dbReference>
<keyword evidence="6 7" id="KW-0472">Membrane</keyword>
<dbReference type="OMA" id="FWITAFA"/>
<feature type="transmembrane region" description="Helical" evidence="7">
    <location>
        <begin position="125"/>
        <end position="155"/>
    </location>
</feature>
<dbReference type="VEuPathDB" id="VectorBase:HLOH_049012"/>
<evidence type="ECO:0000256" key="6">
    <source>
        <dbReference type="ARBA" id="ARBA00023136"/>
    </source>
</evidence>
<evidence type="ECO:0000256" key="7">
    <source>
        <dbReference type="SAM" id="Phobius"/>
    </source>
</evidence>
<dbReference type="Pfam" id="PF12698">
    <property type="entry name" value="ABC2_membrane_3"/>
    <property type="match status" value="1"/>
</dbReference>
<dbReference type="EMBL" id="JABSTR010000006">
    <property type="protein sequence ID" value="KAH9373211.1"/>
    <property type="molecule type" value="Genomic_DNA"/>
</dbReference>
<feature type="transmembrane region" description="Helical" evidence="7">
    <location>
        <begin position="89"/>
        <end position="113"/>
    </location>
</feature>
<dbReference type="InterPro" id="IPR013525">
    <property type="entry name" value="ABC2_TM"/>
</dbReference>
<evidence type="ECO:0000256" key="1">
    <source>
        <dbReference type="ARBA" id="ARBA00004141"/>
    </source>
</evidence>
<feature type="transmembrane region" description="Helical" evidence="7">
    <location>
        <begin position="175"/>
        <end position="194"/>
    </location>
</feature>
<organism evidence="9 10">
    <name type="scientific">Haemaphysalis longicornis</name>
    <name type="common">Bush tick</name>
    <dbReference type="NCBI Taxonomy" id="44386"/>
    <lineage>
        <taxon>Eukaryota</taxon>
        <taxon>Metazoa</taxon>
        <taxon>Ecdysozoa</taxon>
        <taxon>Arthropoda</taxon>
        <taxon>Chelicerata</taxon>
        <taxon>Arachnida</taxon>
        <taxon>Acari</taxon>
        <taxon>Parasitiformes</taxon>
        <taxon>Ixodida</taxon>
        <taxon>Ixodoidea</taxon>
        <taxon>Ixodidae</taxon>
        <taxon>Haemaphysalinae</taxon>
        <taxon>Haemaphysalis</taxon>
    </lineage>
</organism>
<dbReference type="GO" id="GO:0016020">
    <property type="term" value="C:membrane"/>
    <property type="evidence" value="ECO:0007669"/>
    <property type="project" value="UniProtKB-SubCell"/>
</dbReference>
<dbReference type="FunFam" id="3.40.50.300:FF:002470">
    <property type="entry name" value="ABC transporter, putative"/>
    <property type="match status" value="1"/>
</dbReference>
<protein>
    <recommendedName>
        <fullName evidence="8">ABC transporter domain-containing protein</fullName>
    </recommendedName>
</protein>
<evidence type="ECO:0000256" key="3">
    <source>
        <dbReference type="ARBA" id="ARBA00022741"/>
    </source>
</evidence>
<evidence type="ECO:0000313" key="9">
    <source>
        <dbReference type="EMBL" id="KAH9373211.1"/>
    </source>
</evidence>
<keyword evidence="2 7" id="KW-0812">Transmembrane</keyword>
<dbReference type="GO" id="GO:0005524">
    <property type="term" value="F:ATP binding"/>
    <property type="evidence" value="ECO:0007669"/>
    <property type="project" value="UniProtKB-KW"/>
</dbReference>
<keyword evidence="10" id="KW-1185">Reference proteome</keyword>
<feature type="transmembrane region" description="Helical" evidence="7">
    <location>
        <begin position="348"/>
        <end position="373"/>
    </location>
</feature>
<accession>A0A9J6GDN2</accession>
<evidence type="ECO:0000313" key="10">
    <source>
        <dbReference type="Proteomes" id="UP000821853"/>
    </source>
</evidence>
<dbReference type="GO" id="GO:0140359">
    <property type="term" value="F:ABC-type transporter activity"/>
    <property type="evidence" value="ECO:0007669"/>
    <property type="project" value="InterPro"/>
</dbReference>
<evidence type="ECO:0000256" key="2">
    <source>
        <dbReference type="ARBA" id="ARBA00022692"/>
    </source>
</evidence>
<evidence type="ECO:0000259" key="8">
    <source>
        <dbReference type="PROSITE" id="PS50893"/>
    </source>
</evidence>
<evidence type="ECO:0000256" key="5">
    <source>
        <dbReference type="ARBA" id="ARBA00022989"/>
    </source>
</evidence>
<dbReference type="PROSITE" id="PS50893">
    <property type="entry name" value="ABC_TRANSPORTER_2"/>
    <property type="match status" value="1"/>
</dbReference>
<keyword evidence="4" id="KW-0067">ATP-binding</keyword>